<dbReference type="EMBL" id="BOPV01000001">
    <property type="protein sequence ID" value="GIL39512.1"/>
    <property type="molecule type" value="Genomic_DNA"/>
</dbReference>
<evidence type="ECO:0000259" key="2">
    <source>
        <dbReference type="Pfam" id="PF04366"/>
    </source>
</evidence>
<organism evidence="3 4">
    <name type="scientific">Roseiterribacter gracilis</name>
    <dbReference type="NCBI Taxonomy" id="2812848"/>
    <lineage>
        <taxon>Bacteria</taxon>
        <taxon>Pseudomonadati</taxon>
        <taxon>Pseudomonadota</taxon>
        <taxon>Alphaproteobacteria</taxon>
        <taxon>Rhodospirillales</taxon>
        <taxon>Roseiterribacteraceae</taxon>
        <taxon>Roseiterribacter</taxon>
    </lineage>
</organism>
<name>A0A8S8XBS2_9PROT</name>
<evidence type="ECO:0000313" key="4">
    <source>
        <dbReference type="Proteomes" id="UP000681075"/>
    </source>
</evidence>
<dbReference type="Pfam" id="PF04366">
    <property type="entry name" value="Ysc84"/>
    <property type="match status" value="1"/>
</dbReference>
<comment type="caution">
    <text evidence="3">The sequence shown here is derived from an EMBL/GenBank/DDBJ whole genome shotgun (WGS) entry which is preliminary data.</text>
</comment>
<reference evidence="3" key="1">
    <citation type="submission" date="2021-02" db="EMBL/GenBank/DDBJ databases">
        <title>Genome sequence of Rhodospirillales sp. strain TMPK1 isolated from soil.</title>
        <authorList>
            <person name="Nakai R."/>
            <person name="Kusada H."/>
            <person name="Tamaki H."/>
        </authorList>
    </citation>
    <scope>NUCLEOTIDE SEQUENCE</scope>
    <source>
        <strain evidence="3">TMPK1</strain>
    </source>
</reference>
<accession>A0A8S8XBS2</accession>
<dbReference type="GO" id="GO:0035091">
    <property type="term" value="F:phosphatidylinositol binding"/>
    <property type="evidence" value="ECO:0007669"/>
    <property type="project" value="TreeGrafter"/>
</dbReference>
<dbReference type="Proteomes" id="UP000681075">
    <property type="component" value="Unassembled WGS sequence"/>
</dbReference>
<protein>
    <recommendedName>
        <fullName evidence="2">Ysc84 actin-binding domain-containing protein</fullName>
    </recommendedName>
</protein>
<keyword evidence="4" id="KW-1185">Reference proteome</keyword>
<evidence type="ECO:0000256" key="1">
    <source>
        <dbReference type="SAM" id="SignalP"/>
    </source>
</evidence>
<gene>
    <name evidence="3" type="ORF">TMPK1_17490</name>
</gene>
<keyword evidence="1" id="KW-0732">Signal</keyword>
<dbReference type="InterPro" id="IPR051702">
    <property type="entry name" value="SH3_domain_YSC84-like"/>
</dbReference>
<sequence>MIRRMVFALAALVAVSASSLPAHAATLTDQEQLLERATLSVKLMRGGPDFAEIERILPRAKAVLIIPSLIKGAFIFGGEGGNGVLLARQKDGSWTNPAFYALGNVSFGLQIGGQSSEVIFLIMSQQGLEAILDKNATLGADASVAVATIGKGVRASTGFDVNADMYAFAKTEGLFGGVSINGAGLGALSDWNHEFYRSDDATARNILINGRFNTPDPRAAALKAVLK</sequence>
<dbReference type="CDD" id="cd11524">
    <property type="entry name" value="SYLF"/>
    <property type="match status" value="1"/>
</dbReference>
<dbReference type="InterPro" id="IPR007461">
    <property type="entry name" value="Ysc84_actin-binding"/>
</dbReference>
<feature type="chain" id="PRO_5035755609" description="Ysc84 actin-binding domain-containing protein" evidence="1">
    <location>
        <begin position="25"/>
        <end position="227"/>
    </location>
</feature>
<dbReference type="PANTHER" id="PTHR15629">
    <property type="entry name" value="SH3YL1 PROTEIN"/>
    <property type="match status" value="1"/>
</dbReference>
<proteinExistence type="predicted"/>
<feature type="domain" description="Ysc84 actin-binding" evidence="2">
    <location>
        <begin position="104"/>
        <end position="227"/>
    </location>
</feature>
<dbReference type="AlphaFoldDB" id="A0A8S8XBS2"/>
<dbReference type="PANTHER" id="PTHR15629:SF2">
    <property type="entry name" value="SH3 DOMAIN-CONTAINING YSC84-LIKE PROTEIN 1"/>
    <property type="match status" value="1"/>
</dbReference>
<dbReference type="RefSeq" id="WP_420242615.1">
    <property type="nucleotide sequence ID" value="NZ_BOPV01000001.1"/>
</dbReference>
<feature type="signal peptide" evidence="1">
    <location>
        <begin position="1"/>
        <end position="24"/>
    </location>
</feature>
<evidence type="ECO:0000313" key="3">
    <source>
        <dbReference type="EMBL" id="GIL39512.1"/>
    </source>
</evidence>